<keyword evidence="4" id="KW-1185">Reference proteome</keyword>
<feature type="domain" description="Nephrocystin 3-like N-terminal" evidence="3">
    <location>
        <begin position="335"/>
        <end position="445"/>
    </location>
</feature>
<evidence type="ECO:0000313" key="4">
    <source>
        <dbReference type="Proteomes" id="UP001652624"/>
    </source>
</evidence>
<gene>
    <name evidence="5" type="primary">LOC103117816</name>
</gene>
<dbReference type="Pfam" id="PF24883">
    <property type="entry name" value="NPHP3_N"/>
    <property type="match status" value="1"/>
</dbReference>
<protein>
    <submittedName>
        <fullName evidence="5">Tetratricopeptide repeat protein 41 isoform X1</fullName>
    </submittedName>
</protein>
<feature type="compositionally biased region" description="Polar residues" evidence="2">
    <location>
        <begin position="8"/>
        <end position="17"/>
    </location>
</feature>
<keyword evidence="1" id="KW-0677">Repeat</keyword>
<dbReference type="Gene3D" id="3.40.50.300">
    <property type="entry name" value="P-loop containing nucleotide triphosphate hydrolases"/>
    <property type="match status" value="1"/>
</dbReference>
<evidence type="ECO:0000256" key="1">
    <source>
        <dbReference type="ARBA" id="ARBA00022737"/>
    </source>
</evidence>
<reference evidence="5" key="1">
    <citation type="submission" date="2025-08" db="UniProtKB">
        <authorList>
            <consortium name="RefSeq"/>
        </authorList>
    </citation>
    <scope>IDENTIFICATION</scope>
</reference>
<dbReference type="PANTHER" id="PTHR19860">
    <property type="entry name" value="DDB1- AND CUL4-ASSOCIATED FACTOR 12-RELATED"/>
    <property type="match status" value="1"/>
</dbReference>
<feature type="region of interest" description="Disordered" evidence="2">
    <location>
        <begin position="1"/>
        <end position="24"/>
    </location>
</feature>
<evidence type="ECO:0000256" key="2">
    <source>
        <dbReference type="SAM" id="MobiDB-lite"/>
    </source>
</evidence>
<dbReference type="InterPro" id="IPR027417">
    <property type="entry name" value="P-loop_NTPase"/>
</dbReference>
<dbReference type="GeneID" id="103117816"/>
<dbReference type="SUPFAM" id="SSF52540">
    <property type="entry name" value="P-loop containing nucleoside triphosphate hydrolases"/>
    <property type="match status" value="1"/>
</dbReference>
<evidence type="ECO:0000313" key="5">
    <source>
        <dbReference type="RefSeq" id="XP_060050281.1"/>
    </source>
</evidence>
<evidence type="ECO:0000259" key="3">
    <source>
        <dbReference type="Pfam" id="PF24883"/>
    </source>
</evidence>
<dbReference type="PANTHER" id="PTHR19860:SF18">
    <property type="entry name" value="DUF4062 DOMAIN-CONTAINING PROTEIN"/>
    <property type="match status" value="1"/>
</dbReference>
<name>A0ABM3XN94_ERIEU</name>
<proteinExistence type="predicted"/>
<dbReference type="InterPro" id="IPR051191">
    <property type="entry name" value="DCAF12"/>
</dbReference>
<sequence length="1327" mass="151582">MPAPDLQSAMNRKSNTNTDKRTQFLSESRKPIRPYVCSTLHDFQEERDFLATNIFPQLNDVCSSRGTYFRAVDLKWAGWQGLAPSPSSRLPQHACLQSQHLKLCLDHVNSCFPFFICLLGQTYGDFLPACSPFMFSRTADPSDLLTVQQNLYVAAQNGYPWVLENPNCSLTEYEITQAAFLRKSPFLYFYFRTGTTLLKALNEAREGQLSSVSLLNDEGQLKLGKLKAKIIGKGFPVRFYRDLPELGELVFKDWLVVIEKLYPVTSTMENIDHKHNFERLFHKEFTEKCKEVFVASKESSKTFEILGKFALEVVKSDLSKEAAGSSFESILRENSSPTYKSILLLSGDRGCGKSTLIASWVNHFQRSHPDALVIPHFVGSTCESSDLMSVMHYFIMELHCRHYGTLLEADIFNEEANVLVFSLLVEVFIAAISLRPCIIVLDGIEDLVGIYGISGQKSRDFSWLPPSLPPHCKLILTTVPSSLSYKSLCTRPDVMVVRLTNTGDEEAKLSIFRQHFSIPGYEEPFQLTLTVQDQRKNTSLNPLKLAVLATELRESRLYRDEAKCLQEYLGVASVQELWELVLQRWSKDYGFQQDPADSNTVASGQGLSDWVADVLCLLSVSHCGLTEEEILQLLETLGYRNQYRVTPMHWAAFRSASKQWVQEKPSGLLYFQHQTLRNTVEHKLLGVITPVRESYPRTFQRPTSHKKTYFHRMLVRYFQRQASFWRVYEELPWHMKMSSCWQGLCSFLSSPSITDFLSKIQSPSFWAGLHLIHYWNTLSDAGYDLTEAYQLTVTKVRVTRRRKSKKRNSNSVLESKPSEVTLADKCQIVFFIGRFLKFMGKTREAESLFLSTEDTLEKSGSITEMLVRVQNTIGELYLQIGMAQEGFQYFQKAWWNLIQFPPSNFRDNQDLVKQKGRVLNNLVRTASEEYLQDSHLLERASDISSLLDNNPWDQATMKYTEGVLILATGHSYQAKRKLHECLTIRRSLLGEKNLLVGEIMELLADVLFFPLRDSEKADLSNTHRPMSELLKKKFFMISVKERFPGKEAVEYYKQVIKIKENADVLVNSPLVKKQLSISLSDTLCKLAGQLLIIDSCHHHVIIEAAGYLYRSLDLRATYLGSAHTSISGILHLLREIERILGRRCWPQGISQQYSESLRNGASLWEPLLKLNYHSAQSFNTFSFSLCTSADKLFRAKIIDLTSQAISKCASGKRKKVLKPVISFSDEEKTWQKTQKNTELWKGPEKQVAANNENWSSKIFSWGKMNSVIKLSRQRVLSAKIDGTKGQVPTICQHPLPRSMNTSNPWESLSDLISEKWLFHRPDSSSAP</sequence>
<accession>A0ABM3XN94</accession>
<organism evidence="4 5">
    <name type="scientific">Erinaceus europaeus</name>
    <name type="common">Western European hedgehog</name>
    <dbReference type="NCBI Taxonomy" id="9365"/>
    <lineage>
        <taxon>Eukaryota</taxon>
        <taxon>Metazoa</taxon>
        <taxon>Chordata</taxon>
        <taxon>Craniata</taxon>
        <taxon>Vertebrata</taxon>
        <taxon>Euteleostomi</taxon>
        <taxon>Mammalia</taxon>
        <taxon>Eutheria</taxon>
        <taxon>Laurasiatheria</taxon>
        <taxon>Eulipotyphla</taxon>
        <taxon>Erinaceidae</taxon>
        <taxon>Erinaceinae</taxon>
        <taxon>Erinaceus</taxon>
    </lineage>
</organism>
<dbReference type="Proteomes" id="UP001652624">
    <property type="component" value="Chromosome 7"/>
</dbReference>
<dbReference type="RefSeq" id="XP_060050281.1">
    <property type="nucleotide sequence ID" value="XM_060194298.1"/>
</dbReference>
<dbReference type="InterPro" id="IPR056884">
    <property type="entry name" value="NPHP3-like_N"/>
</dbReference>